<protein>
    <submittedName>
        <fullName evidence="1">Uncharacterized protein</fullName>
    </submittedName>
</protein>
<evidence type="ECO:0000313" key="1">
    <source>
        <dbReference type="EMBL" id="OCT81210.1"/>
    </source>
</evidence>
<proteinExistence type="predicted"/>
<dbReference type="EMBL" id="CM004474">
    <property type="protein sequence ID" value="OCT81210.1"/>
    <property type="molecule type" value="Genomic_DNA"/>
</dbReference>
<dbReference type="Proteomes" id="UP000694892">
    <property type="component" value="Chromosome 5L"/>
</dbReference>
<sequence length="116" mass="13239">MNPTNDYGIICLPQADTAMHPYNIILTWRHLRFLQQMPFFCCSSDVSFGSLPSGNMATLLFTGLFEFCLERHSLGLIQSHQAFVYNAQCHIYVPLMEVETFNCNCTAQPQTIWAPE</sequence>
<organism evidence="1 2">
    <name type="scientific">Xenopus laevis</name>
    <name type="common">African clawed frog</name>
    <dbReference type="NCBI Taxonomy" id="8355"/>
    <lineage>
        <taxon>Eukaryota</taxon>
        <taxon>Metazoa</taxon>
        <taxon>Chordata</taxon>
        <taxon>Craniata</taxon>
        <taxon>Vertebrata</taxon>
        <taxon>Euteleostomi</taxon>
        <taxon>Amphibia</taxon>
        <taxon>Batrachia</taxon>
        <taxon>Anura</taxon>
        <taxon>Pipoidea</taxon>
        <taxon>Pipidae</taxon>
        <taxon>Xenopodinae</taxon>
        <taxon>Xenopus</taxon>
        <taxon>Xenopus</taxon>
    </lineage>
</organism>
<dbReference type="AlphaFoldDB" id="A0A974CYW9"/>
<reference evidence="2" key="1">
    <citation type="journal article" date="2016" name="Nature">
        <title>Genome evolution in the allotetraploid frog Xenopus laevis.</title>
        <authorList>
            <person name="Session A.M."/>
            <person name="Uno Y."/>
            <person name="Kwon T."/>
            <person name="Chapman J.A."/>
            <person name="Toyoda A."/>
            <person name="Takahashi S."/>
            <person name="Fukui A."/>
            <person name="Hikosaka A."/>
            <person name="Suzuki A."/>
            <person name="Kondo M."/>
            <person name="van Heeringen S.J."/>
            <person name="Quigley I."/>
            <person name="Heinz S."/>
            <person name="Ogino H."/>
            <person name="Ochi H."/>
            <person name="Hellsten U."/>
            <person name="Lyons J.B."/>
            <person name="Simakov O."/>
            <person name="Putnam N."/>
            <person name="Stites J."/>
            <person name="Kuroki Y."/>
            <person name="Tanaka T."/>
            <person name="Michiue T."/>
            <person name="Watanabe M."/>
            <person name="Bogdanovic O."/>
            <person name="Lister R."/>
            <person name="Georgiou G."/>
            <person name="Paranjpe S.S."/>
            <person name="van Kruijsbergen I."/>
            <person name="Shu S."/>
            <person name="Carlson J."/>
            <person name="Kinoshita T."/>
            <person name="Ohta Y."/>
            <person name="Mawaribuchi S."/>
            <person name="Jenkins J."/>
            <person name="Grimwood J."/>
            <person name="Schmutz J."/>
            <person name="Mitros T."/>
            <person name="Mozaffari S.V."/>
            <person name="Suzuki Y."/>
            <person name="Haramoto Y."/>
            <person name="Yamamoto T.S."/>
            <person name="Takagi C."/>
            <person name="Heald R."/>
            <person name="Miller K."/>
            <person name="Haudenschild C."/>
            <person name="Kitzman J."/>
            <person name="Nakayama T."/>
            <person name="Izutsu Y."/>
            <person name="Robert J."/>
            <person name="Fortriede J."/>
            <person name="Burns K."/>
            <person name="Lotay V."/>
            <person name="Karimi K."/>
            <person name="Yasuoka Y."/>
            <person name="Dichmann D.S."/>
            <person name="Flajnik M.F."/>
            <person name="Houston D.W."/>
            <person name="Shendure J."/>
            <person name="DuPasquier L."/>
            <person name="Vize P.D."/>
            <person name="Zorn A.M."/>
            <person name="Ito M."/>
            <person name="Marcotte E.M."/>
            <person name="Wallingford J.B."/>
            <person name="Ito Y."/>
            <person name="Asashima M."/>
            <person name="Ueno N."/>
            <person name="Matsuda Y."/>
            <person name="Veenstra G.J."/>
            <person name="Fujiyama A."/>
            <person name="Harland R.M."/>
            <person name="Taira M."/>
            <person name="Rokhsar D.S."/>
        </authorList>
    </citation>
    <scope>NUCLEOTIDE SEQUENCE [LARGE SCALE GENOMIC DNA]</scope>
    <source>
        <strain evidence="2">J</strain>
    </source>
</reference>
<gene>
    <name evidence="1" type="ORF">XELAEV_18028025mg</name>
</gene>
<evidence type="ECO:0000313" key="2">
    <source>
        <dbReference type="Proteomes" id="UP000694892"/>
    </source>
</evidence>
<name>A0A974CYW9_XENLA</name>
<accession>A0A974CYW9</accession>